<keyword evidence="1" id="KW-0805">Transcription regulation</keyword>
<keyword evidence="3" id="KW-0804">Transcription</keyword>
<keyword evidence="2" id="KW-0238">DNA-binding</keyword>
<dbReference type="Pfam" id="PF01418">
    <property type="entry name" value="HTH_6"/>
    <property type="match status" value="1"/>
</dbReference>
<dbReference type="PANTHER" id="PTHR30514:SF20">
    <property type="entry name" value="TRANSCRIPTIONAL REGULATOR"/>
    <property type="match status" value="1"/>
</dbReference>
<dbReference type="EMBL" id="SLVX01000018">
    <property type="protein sequence ID" value="TCN38921.1"/>
    <property type="molecule type" value="Genomic_DNA"/>
</dbReference>
<organism evidence="6 7">
    <name type="scientific">Shinella granuli</name>
    <dbReference type="NCBI Taxonomy" id="323621"/>
    <lineage>
        <taxon>Bacteria</taxon>
        <taxon>Pseudomonadati</taxon>
        <taxon>Pseudomonadota</taxon>
        <taxon>Alphaproteobacteria</taxon>
        <taxon>Hyphomicrobiales</taxon>
        <taxon>Rhizobiaceae</taxon>
        <taxon>Shinella</taxon>
    </lineage>
</organism>
<dbReference type="Proteomes" id="UP000295351">
    <property type="component" value="Unassembled WGS sequence"/>
</dbReference>
<name>A0A4R2CEH2_SHIGR</name>
<comment type="caution">
    <text evidence="6">The sequence shown here is derived from an EMBL/GenBank/DDBJ whole genome shotgun (WGS) entry which is preliminary data.</text>
</comment>
<evidence type="ECO:0000256" key="3">
    <source>
        <dbReference type="ARBA" id="ARBA00023163"/>
    </source>
</evidence>
<dbReference type="CDD" id="cd05013">
    <property type="entry name" value="SIS_RpiR"/>
    <property type="match status" value="1"/>
</dbReference>
<dbReference type="Gene3D" id="1.10.10.10">
    <property type="entry name" value="Winged helix-like DNA-binding domain superfamily/Winged helix DNA-binding domain"/>
    <property type="match status" value="1"/>
</dbReference>
<dbReference type="InterPro" id="IPR047640">
    <property type="entry name" value="RpiR-like"/>
</dbReference>
<dbReference type="GO" id="GO:0003700">
    <property type="term" value="F:DNA-binding transcription factor activity"/>
    <property type="evidence" value="ECO:0007669"/>
    <property type="project" value="InterPro"/>
</dbReference>
<dbReference type="Pfam" id="PF01380">
    <property type="entry name" value="SIS"/>
    <property type="match status" value="1"/>
</dbReference>
<dbReference type="PROSITE" id="PS51464">
    <property type="entry name" value="SIS"/>
    <property type="match status" value="1"/>
</dbReference>
<dbReference type="RefSeq" id="WP_064331542.1">
    <property type="nucleotide sequence ID" value="NZ_BAABEI010000012.1"/>
</dbReference>
<reference evidence="6 7" key="1">
    <citation type="submission" date="2019-03" db="EMBL/GenBank/DDBJ databases">
        <title>Genomic Encyclopedia of Type Strains, Phase IV (KMG-IV): sequencing the most valuable type-strain genomes for metagenomic binning, comparative biology and taxonomic classification.</title>
        <authorList>
            <person name="Goeker M."/>
        </authorList>
    </citation>
    <scope>NUCLEOTIDE SEQUENCE [LARGE SCALE GENOMIC DNA]</scope>
    <source>
        <strain evidence="6 7">DSM 18401</strain>
    </source>
</reference>
<feature type="domain" description="HTH rpiR-type" evidence="4">
    <location>
        <begin position="18"/>
        <end position="94"/>
    </location>
</feature>
<dbReference type="SUPFAM" id="SSF46689">
    <property type="entry name" value="Homeodomain-like"/>
    <property type="match status" value="1"/>
</dbReference>
<protein>
    <submittedName>
        <fullName evidence="6">RpiR family transcriptional regulator</fullName>
    </submittedName>
</protein>
<dbReference type="AlphaFoldDB" id="A0A4R2CEH2"/>
<dbReference type="InterPro" id="IPR046348">
    <property type="entry name" value="SIS_dom_sf"/>
</dbReference>
<dbReference type="GO" id="GO:0097367">
    <property type="term" value="F:carbohydrate derivative binding"/>
    <property type="evidence" value="ECO:0007669"/>
    <property type="project" value="InterPro"/>
</dbReference>
<dbReference type="InterPro" id="IPR000281">
    <property type="entry name" value="HTH_RpiR"/>
</dbReference>
<dbReference type="InterPro" id="IPR001347">
    <property type="entry name" value="SIS_dom"/>
</dbReference>
<dbReference type="GO" id="GO:0003677">
    <property type="term" value="F:DNA binding"/>
    <property type="evidence" value="ECO:0007669"/>
    <property type="project" value="UniProtKB-KW"/>
</dbReference>
<keyword evidence="7" id="KW-1185">Reference proteome</keyword>
<sequence length="303" mass="33269">MPRVKQSDQPPPRTANYETFVNIVTEAYPELSDRFQQVARYITQNPNVVAMQSINFIADECGAHPSILVRFAQHFGFSGFKQLQTVFQSRLSTAAPGYRERISALDVDLEKNKRKGNLGFLHDLVVRDIATLQELLNVTTEESLAQAARALKNANTIFIAGQLRSEPIAKFLRYVLSMLQCRVILLDPAGGLAPEMAQVMGKKDVLVAIAFRHYAKEVVAIADVAAQNGTPMVAITDSQLSPLAKNASVLFTIPEDEYSFSRSLAAPMCLTQAIAVALAALLQDDKKGSPKIPTVTGNQRRKP</sequence>
<evidence type="ECO:0000256" key="1">
    <source>
        <dbReference type="ARBA" id="ARBA00023015"/>
    </source>
</evidence>
<dbReference type="PANTHER" id="PTHR30514">
    <property type="entry name" value="GLUCOKINASE"/>
    <property type="match status" value="1"/>
</dbReference>
<feature type="domain" description="SIS" evidence="5">
    <location>
        <begin position="147"/>
        <end position="287"/>
    </location>
</feature>
<dbReference type="SUPFAM" id="SSF53697">
    <property type="entry name" value="SIS domain"/>
    <property type="match status" value="1"/>
</dbReference>
<dbReference type="InterPro" id="IPR035472">
    <property type="entry name" value="RpiR-like_SIS"/>
</dbReference>
<evidence type="ECO:0000259" key="4">
    <source>
        <dbReference type="PROSITE" id="PS51071"/>
    </source>
</evidence>
<evidence type="ECO:0000256" key="2">
    <source>
        <dbReference type="ARBA" id="ARBA00023125"/>
    </source>
</evidence>
<evidence type="ECO:0000313" key="6">
    <source>
        <dbReference type="EMBL" id="TCN38921.1"/>
    </source>
</evidence>
<evidence type="ECO:0000259" key="5">
    <source>
        <dbReference type="PROSITE" id="PS51464"/>
    </source>
</evidence>
<dbReference type="GO" id="GO:1901135">
    <property type="term" value="P:carbohydrate derivative metabolic process"/>
    <property type="evidence" value="ECO:0007669"/>
    <property type="project" value="InterPro"/>
</dbReference>
<proteinExistence type="predicted"/>
<dbReference type="Gene3D" id="3.40.50.10490">
    <property type="entry name" value="Glucose-6-phosphate isomerase like protein, domain 1"/>
    <property type="match status" value="1"/>
</dbReference>
<accession>A0A4R2CEH2</accession>
<dbReference type="InterPro" id="IPR036388">
    <property type="entry name" value="WH-like_DNA-bd_sf"/>
</dbReference>
<evidence type="ECO:0000313" key="7">
    <source>
        <dbReference type="Proteomes" id="UP000295351"/>
    </source>
</evidence>
<dbReference type="InterPro" id="IPR009057">
    <property type="entry name" value="Homeodomain-like_sf"/>
</dbReference>
<dbReference type="PROSITE" id="PS51071">
    <property type="entry name" value="HTH_RPIR"/>
    <property type="match status" value="1"/>
</dbReference>
<gene>
    <name evidence="6" type="ORF">EV665_1187</name>
</gene>